<dbReference type="PROSITE" id="PS51792">
    <property type="entry name" value="YIPPEE"/>
    <property type="match status" value="1"/>
</dbReference>
<dbReference type="PANTHER" id="PTHR13848">
    <property type="entry name" value="PROTEIN YIPPEE-LIKE CG15309-RELATED"/>
    <property type="match status" value="1"/>
</dbReference>
<evidence type="ECO:0000256" key="1">
    <source>
        <dbReference type="ARBA" id="ARBA00002307"/>
    </source>
</evidence>
<dbReference type="Pfam" id="PF03226">
    <property type="entry name" value="Yippee-Mis18"/>
    <property type="match status" value="1"/>
</dbReference>
<dbReference type="InterPro" id="IPR002993">
    <property type="entry name" value="ODC_AZ"/>
</dbReference>
<evidence type="ECO:0000313" key="11">
    <source>
        <dbReference type="Proteomes" id="UP000249363"/>
    </source>
</evidence>
<dbReference type="OrthoDB" id="6407410at2759"/>
<evidence type="ECO:0000256" key="2">
    <source>
        <dbReference type="ARBA" id="ARBA00005613"/>
    </source>
</evidence>
<evidence type="ECO:0000256" key="4">
    <source>
        <dbReference type="ARBA" id="ARBA00011486"/>
    </source>
</evidence>
<dbReference type="Proteomes" id="UP000249363">
    <property type="component" value="Unassembled WGS sequence"/>
</dbReference>
<feature type="region of interest" description="Disordered" evidence="8">
    <location>
        <begin position="331"/>
        <end position="359"/>
    </location>
</feature>
<dbReference type="InterPro" id="IPR004910">
    <property type="entry name" value="Yippee/Mis18/Cereblon"/>
</dbReference>
<gene>
    <name evidence="10" type="ORF">BHQ10_007814</name>
</gene>
<proteinExistence type="inferred from homology"/>
<dbReference type="AlphaFoldDB" id="A0A364L7M9"/>
<reference evidence="10 11" key="1">
    <citation type="journal article" date="2017" name="Biotechnol. Biofuels">
        <title>Differential beta-glucosidase expression as a function of carbon source availability in Talaromyces amestolkiae: a genomic and proteomic approach.</title>
        <authorList>
            <person name="de Eugenio L.I."/>
            <person name="Mendez-Liter J.A."/>
            <person name="Nieto-Dominguez M."/>
            <person name="Alonso L."/>
            <person name="Gil-Munoz J."/>
            <person name="Barriuso J."/>
            <person name="Prieto A."/>
            <person name="Martinez M.J."/>
        </authorList>
    </citation>
    <scope>NUCLEOTIDE SEQUENCE [LARGE SCALE GENOMIC DNA]</scope>
    <source>
        <strain evidence="10 11">CIB</strain>
    </source>
</reference>
<dbReference type="EMBL" id="MIKG01000017">
    <property type="protein sequence ID" value="RAO71802.1"/>
    <property type="molecule type" value="Genomic_DNA"/>
</dbReference>
<dbReference type="Gene3D" id="3.40.630.60">
    <property type="match status" value="1"/>
</dbReference>
<dbReference type="Pfam" id="PF02100">
    <property type="entry name" value="ODC_AZ"/>
    <property type="match status" value="1"/>
</dbReference>
<organism evidence="10 11">
    <name type="scientific">Talaromyces amestolkiae</name>
    <dbReference type="NCBI Taxonomy" id="1196081"/>
    <lineage>
        <taxon>Eukaryota</taxon>
        <taxon>Fungi</taxon>
        <taxon>Dikarya</taxon>
        <taxon>Ascomycota</taxon>
        <taxon>Pezizomycotina</taxon>
        <taxon>Eurotiomycetes</taxon>
        <taxon>Eurotiomycetidae</taxon>
        <taxon>Eurotiales</taxon>
        <taxon>Trichocomaceae</taxon>
        <taxon>Talaromyces</taxon>
        <taxon>Talaromyces sect. Talaromyces</taxon>
    </lineage>
</organism>
<dbReference type="RefSeq" id="XP_040736317.1">
    <property type="nucleotide sequence ID" value="XM_040880551.1"/>
</dbReference>
<keyword evidence="11" id="KW-1185">Reference proteome</keyword>
<evidence type="ECO:0000256" key="5">
    <source>
        <dbReference type="ARBA" id="ARBA00022723"/>
    </source>
</evidence>
<evidence type="ECO:0000256" key="6">
    <source>
        <dbReference type="ARBA" id="ARBA00022758"/>
    </source>
</evidence>
<dbReference type="STRING" id="1196081.A0A364L7M9"/>
<dbReference type="GeneID" id="63797029"/>
<comment type="caution">
    <text evidence="10">The sequence shown here is derived from an EMBL/GenBank/DDBJ whole genome shotgun (WGS) entry which is preliminary data.</text>
</comment>
<dbReference type="GO" id="GO:0008073">
    <property type="term" value="F:ornithine decarboxylase inhibitor activity"/>
    <property type="evidence" value="ECO:0007669"/>
    <property type="project" value="InterPro"/>
</dbReference>
<dbReference type="GO" id="GO:0046872">
    <property type="term" value="F:metal ion binding"/>
    <property type="evidence" value="ECO:0007669"/>
    <property type="project" value="UniProtKB-KW"/>
</dbReference>
<evidence type="ECO:0000256" key="7">
    <source>
        <dbReference type="ARBA" id="ARBA00022833"/>
    </source>
</evidence>
<dbReference type="InterPro" id="IPR039058">
    <property type="entry name" value="Yippee_fam"/>
</dbReference>
<keyword evidence="5" id="KW-0479">Metal-binding</keyword>
<comment type="similarity">
    <text evidence="3">Belongs to the ODC antizyme family.</text>
</comment>
<evidence type="ECO:0000259" key="9">
    <source>
        <dbReference type="PROSITE" id="PS51792"/>
    </source>
</evidence>
<evidence type="ECO:0000256" key="8">
    <source>
        <dbReference type="SAM" id="MobiDB-lite"/>
    </source>
</evidence>
<evidence type="ECO:0000256" key="3">
    <source>
        <dbReference type="ARBA" id="ARBA00008796"/>
    </source>
</evidence>
<evidence type="ECO:0000313" key="10">
    <source>
        <dbReference type="EMBL" id="RAO71802.1"/>
    </source>
</evidence>
<dbReference type="InterPro" id="IPR038581">
    <property type="entry name" value="ODC_AZ_sf"/>
</dbReference>
<keyword evidence="6" id="KW-0688">Ribosomal frameshifting</keyword>
<feature type="domain" description="Yippee" evidence="9">
    <location>
        <begin position="224"/>
        <end position="318"/>
    </location>
</feature>
<accession>A0A364L7M9</accession>
<sequence length="386" mass="42892">MEGELMSDSSNYSNQRQLSFGSHGQVSILASCYMATTVSETVKGFHYCTPNGAGAQCIPAAKEDMWSRHKAPRNNIDSIIRGEAAQTITEECERLFCDTLSAMFLGERNRRHRTSLVMGALQQNVRPENRKPLRQRDIEAYLELWDYANDAIYRGFVVDGCGQRTLFVFLDSQATSHGIKTALLSLFELAEVEAFECSQIIACVPRSDDPLGSGIVRNLGWFSKGFTGRHGRAYLVSPTDSSSMNGYQQTNNTATLLNTITQRAVPRQLVTGAHTVADFNCIICGSVLGWKYIAAEEEAQRYKVGKYIIETKRITTSSCWDFRDDFPSPTSPDGVASSLPSAASDGYSSEVEFDSQDEDECEDLFAGVWTPGLARRRRARKLTRKS</sequence>
<comment type="subunit">
    <text evidence="4">Interacts with ODC and thereby sterically blocks ODC homodimerization.</text>
</comment>
<comment type="function">
    <text evidence="1">Ornithine decarboxylase (ODC) antizyme protein that negatively regulates ODC activity and intracellular polyamine biosynthesis in response to increased intracellular polyamine levels. Binds to ODC monomers, inhibiting the assembly of the functional ODC homodimer, and targets the monomers for ubiquitin-independent proteolytic destruction by the 26S proteasome.</text>
</comment>
<protein>
    <recommendedName>
        <fullName evidence="9">Yippee domain-containing protein</fullName>
    </recommendedName>
</protein>
<name>A0A364L7M9_TALAM</name>
<keyword evidence="7" id="KW-0862">Zinc</keyword>
<dbReference type="SUPFAM" id="SSF55729">
    <property type="entry name" value="Acyl-CoA N-acyltransferases (Nat)"/>
    <property type="match status" value="1"/>
</dbReference>
<dbReference type="GO" id="GO:0075523">
    <property type="term" value="P:viral translational frameshifting"/>
    <property type="evidence" value="ECO:0007669"/>
    <property type="project" value="UniProtKB-KW"/>
</dbReference>
<dbReference type="InterPro" id="IPR034751">
    <property type="entry name" value="Yippee"/>
</dbReference>
<dbReference type="InterPro" id="IPR016181">
    <property type="entry name" value="Acyl_CoA_acyltransferase"/>
</dbReference>
<comment type="similarity">
    <text evidence="2">Belongs to the yippee family.</text>
</comment>